<gene>
    <name evidence="8" type="ORF">MNEG_5100</name>
</gene>
<dbReference type="STRING" id="145388.A0A0D2NBJ5"/>
<keyword evidence="9" id="KW-1185">Reference proteome</keyword>
<feature type="domain" description="Tyrosine-protein phosphatase" evidence="6">
    <location>
        <begin position="144"/>
        <end position="314"/>
    </location>
</feature>
<evidence type="ECO:0000313" key="8">
    <source>
        <dbReference type="EMBL" id="KIZ02856.1"/>
    </source>
</evidence>
<feature type="compositionally biased region" description="Low complexity" evidence="5">
    <location>
        <begin position="344"/>
        <end position="364"/>
    </location>
</feature>
<evidence type="ECO:0000256" key="5">
    <source>
        <dbReference type="SAM" id="MobiDB-lite"/>
    </source>
</evidence>
<dbReference type="OrthoDB" id="266663at2759"/>
<dbReference type="InterPro" id="IPR003595">
    <property type="entry name" value="Tyr_Pase_cat"/>
</dbReference>
<dbReference type="FunFam" id="3.90.190.10:FF:000006">
    <property type="entry name" value="Dual specificity protein phosphatase CDC14B"/>
    <property type="match status" value="1"/>
</dbReference>
<dbReference type="InterPro" id="IPR020422">
    <property type="entry name" value="TYR_PHOSPHATASE_DUAL_dom"/>
</dbReference>
<organism evidence="8 9">
    <name type="scientific">Monoraphidium neglectum</name>
    <dbReference type="NCBI Taxonomy" id="145388"/>
    <lineage>
        <taxon>Eukaryota</taxon>
        <taxon>Viridiplantae</taxon>
        <taxon>Chlorophyta</taxon>
        <taxon>core chlorophytes</taxon>
        <taxon>Chlorophyceae</taxon>
        <taxon>CS clade</taxon>
        <taxon>Sphaeropleales</taxon>
        <taxon>Selenastraceae</taxon>
        <taxon>Monoraphidium</taxon>
    </lineage>
</organism>
<keyword evidence="3 8" id="KW-0378">Hydrolase</keyword>
<dbReference type="InterPro" id="IPR050561">
    <property type="entry name" value="PTP"/>
</dbReference>
<feature type="region of interest" description="Disordered" evidence="5">
    <location>
        <begin position="316"/>
        <end position="365"/>
    </location>
</feature>
<dbReference type="PANTHER" id="PTHR23339">
    <property type="entry name" value="TYROSINE SPECIFIC PROTEIN PHOSPHATASE AND DUAL SPECIFICITY PROTEIN PHOSPHATASE"/>
    <property type="match status" value="1"/>
</dbReference>
<dbReference type="Proteomes" id="UP000054498">
    <property type="component" value="Unassembled WGS sequence"/>
</dbReference>
<dbReference type="EMBL" id="KK100963">
    <property type="protein sequence ID" value="KIZ02856.1"/>
    <property type="molecule type" value="Genomic_DNA"/>
</dbReference>
<keyword evidence="4" id="KW-0904">Protein phosphatase</keyword>
<dbReference type="InterPro" id="IPR029021">
    <property type="entry name" value="Prot-tyrosine_phosphatase-like"/>
</dbReference>
<dbReference type="Pfam" id="PF22785">
    <property type="entry name" value="Tc-R-P"/>
    <property type="match status" value="1"/>
</dbReference>
<evidence type="ECO:0000313" key="9">
    <source>
        <dbReference type="Proteomes" id="UP000054498"/>
    </source>
</evidence>
<dbReference type="SMART" id="SM00404">
    <property type="entry name" value="PTPc_motif"/>
    <property type="match status" value="1"/>
</dbReference>
<feature type="compositionally biased region" description="Gly residues" evidence="5">
    <location>
        <begin position="385"/>
        <end position="404"/>
    </location>
</feature>
<dbReference type="CDD" id="cd14499">
    <property type="entry name" value="CDC14_C"/>
    <property type="match status" value="1"/>
</dbReference>
<dbReference type="AlphaFoldDB" id="A0A0D2NBJ5"/>
<dbReference type="GeneID" id="25737977"/>
<evidence type="ECO:0000256" key="3">
    <source>
        <dbReference type="ARBA" id="ARBA00022801"/>
    </source>
</evidence>
<dbReference type="CDD" id="cd17657">
    <property type="entry name" value="CDC14_N"/>
    <property type="match status" value="1"/>
</dbReference>
<feature type="domain" description="Tyrosine specific protein phosphatases" evidence="7">
    <location>
        <begin position="227"/>
        <end position="301"/>
    </location>
</feature>
<feature type="compositionally biased region" description="Low complexity" evidence="5">
    <location>
        <begin position="572"/>
        <end position="586"/>
    </location>
</feature>
<feature type="region of interest" description="Disordered" evidence="5">
    <location>
        <begin position="379"/>
        <end position="408"/>
    </location>
</feature>
<evidence type="ECO:0000256" key="4">
    <source>
        <dbReference type="ARBA" id="ARBA00022912"/>
    </source>
</evidence>
<name>A0A0D2NBJ5_9CHLO</name>
<feature type="region of interest" description="Disordered" evidence="5">
    <location>
        <begin position="572"/>
        <end position="620"/>
    </location>
</feature>
<dbReference type="Pfam" id="PF14671">
    <property type="entry name" value="DSPn"/>
    <property type="match status" value="1"/>
</dbReference>
<dbReference type="EC" id="3.1.3.48" evidence="2"/>
<sequence length="712" mass="73094">MMDEFAELYEPFYADFGPLNLGRTYRFCEITSRLLQDAEQRGKQLYLYCSAQTQQRANAAVLVGAFQVLLLGRSAEAAFTPLAALKPFAPFRDASCGAPCFNLQVEHCLRGLAKAAAAGFLDARGGAWRFDIEEYEHYEQVENGDLNWIVPGKLAAFSGPAASPNAYVGFRAMVPEDYWDYYRRRRVTAVVRLNKKVYDRRRFTDGGLRHHELYFPDGSCPPTELLLRFLDLAEQEPGALAIHCKAGLGRTGVLICSYIMKHYGVRATLSHLESLSFTAEEVIGYIRICRPGSVIGPQQNYLQQMQAIMWREGDAWRATHGPAPPPLAWGPAAPSRAGSMRTLAAGPTAGGPAEKPQQAAQQAARPFSLAVDATGDAFLSRQTSSGGGAARGANGGSSGGGGGTAARAPSASASIIAGTGGSRAGLGRAPSDLSLMQYAQEHTLQQAQQPAAAATLYGGVAGNRSSGGAARCSSSSNIAAVAAAYLGPGSSHGPSSAAARPSASQSRGRASTPQCASLPSGGGASGGGGNPFTSLFSVLGASAHGQLASALSFGRPATQAAAAARAAVPGAASLAAPSSRGRAPSAPRERTAGGPRAQGQAETAAAGARAKGGLPDGHLGQSADMFSSAWRTSISSGAASQAAAGALYGSRPQSNIVRVLAPNGQPRKVPAAMLQQGVAGGSGGSGSATGAPSRGPGSLMSSSLNGRNGSYY</sequence>
<dbReference type="InterPro" id="IPR000387">
    <property type="entry name" value="Tyr_Pase_dom"/>
</dbReference>
<feature type="compositionally biased region" description="Low complexity" evidence="5">
    <location>
        <begin position="490"/>
        <end position="511"/>
    </location>
</feature>
<dbReference type="Gene3D" id="3.90.190.10">
    <property type="entry name" value="Protein tyrosine phosphatase superfamily"/>
    <property type="match status" value="2"/>
</dbReference>
<accession>A0A0D2NBJ5</accession>
<reference evidence="8 9" key="1">
    <citation type="journal article" date="2013" name="BMC Genomics">
        <title>Reconstruction of the lipid metabolism for the microalga Monoraphidium neglectum from its genome sequence reveals characteristics suitable for biofuel production.</title>
        <authorList>
            <person name="Bogen C."/>
            <person name="Al-Dilaimi A."/>
            <person name="Albersmeier A."/>
            <person name="Wichmann J."/>
            <person name="Grundmann M."/>
            <person name="Rupp O."/>
            <person name="Lauersen K.J."/>
            <person name="Blifernez-Klassen O."/>
            <person name="Kalinowski J."/>
            <person name="Goesmann A."/>
            <person name="Mussgnug J.H."/>
            <person name="Kruse O."/>
        </authorList>
    </citation>
    <scope>NUCLEOTIDE SEQUENCE [LARGE SCALE GENOMIC DNA]</scope>
    <source>
        <strain evidence="8 9">SAG 48.87</strain>
    </source>
</reference>
<dbReference type="InterPro" id="IPR016130">
    <property type="entry name" value="Tyr_Pase_AS"/>
</dbReference>
<dbReference type="RefSeq" id="XP_013901875.1">
    <property type="nucleotide sequence ID" value="XM_014046421.1"/>
</dbReference>
<evidence type="ECO:0000256" key="2">
    <source>
        <dbReference type="ARBA" id="ARBA00013064"/>
    </source>
</evidence>
<dbReference type="InterPro" id="IPR044506">
    <property type="entry name" value="CDC14_C"/>
</dbReference>
<dbReference type="SUPFAM" id="SSF52799">
    <property type="entry name" value="(Phosphotyrosine protein) phosphatases II"/>
    <property type="match status" value="2"/>
</dbReference>
<dbReference type="PROSITE" id="PS50056">
    <property type="entry name" value="TYR_PHOSPHATASE_2"/>
    <property type="match status" value="1"/>
</dbReference>
<dbReference type="PROSITE" id="PS00383">
    <property type="entry name" value="TYR_PHOSPHATASE_1"/>
    <property type="match status" value="1"/>
</dbReference>
<feature type="compositionally biased region" description="Gly residues" evidence="5">
    <location>
        <begin position="678"/>
        <end position="687"/>
    </location>
</feature>
<feature type="region of interest" description="Disordered" evidence="5">
    <location>
        <begin position="490"/>
        <end position="526"/>
    </location>
</feature>
<feature type="region of interest" description="Disordered" evidence="5">
    <location>
        <begin position="676"/>
        <end position="712"/>
    </location>
</feature>
<dbReference type="GO" id="GO:0004725">
    <property type="term" value="F:protein tyrosine phosphatase activity"/>
    <property type="evidence" value="ECO:0007669"/>
    <property type="project" value="UniProtKB-EC"/>
</dbReference>
<feature type="compositionally biased region" description="Low complexity" evidence="5">
    <location>
        <begin position="597"/>
        <end position="613"/>
    </location>
</feature>
<evidence type="ECO:0000256" key="1">
    <source>
        <dbReference type="ARBA" id="ARBA00007315"/>
    </source>
</evidence>
<evidence type="ECO:0000259" key="6">
    <source>
        <dbReference type="PROSITE" id="PS50054"/>
    </source>
</evidence>
<feature type="compositionally biased region" description="Low complexity" evidence="5">
    <location>
        <begin position="688"/>
        <end position="698"/>
    </location>
</feature>
<dbReference type="KEGG" id="mng:MNEG_5100"/>
<evidence type="ECO:0000259" key="7">
    <source>
        <dbReference type="PROSITE" id="PS50056"/>
    </source>
</evidence>
<dbReference type="InterPro" id="IPR029260">
    <property type="entry name" value="DSPn"/>
</dbReference>
<comment type="similarity">
    <text evidence="1">Belongs to the protein-tyrosine phosphatase family. Non-receptor class CDC14 subfamily.</text>
</comment>
<feature type="compositionally biased region" description="Polar residues" evidence="5">
    <location>
        <begin position="699"/>
        <end position="712"/>
    </location>
</feature>
<protein>
    <recommendedName>
        <fullName evidence="2">protein-tyrosine-phosphatase</fullName>
        <ecNumber evidence="2">3.1.3.48</ecNumber>
    </recommendedName>
</protein>
<dbReference type="PROSITE" id="PS50054">
    <property type="entry name" value="TYR_PHOSPHATASE_DUAL"/>
    <property type="match status" value="1"/>
</dbReference>
<proteinExistence type="inferred from homology"/>